<evidence type="ECO:0000256" key="6">
    <source>
        <dbReference type="SAM" id="MobiDB-lite"/>
    </source>
</evidence>
<dbReference type="InterPro" id="IPR001607">
    <property type="entry name" value="Znf_UBP"/>
</dbReference>
<dbReference type="InterPro" id="IPR047243">
    <property type="entry name" value="RING-H2_BRAP2"/>
</dbReference>
<evidence type="ECO:0000259" key="8">
    <source>
        <dbReference type="PROSITE" id="PS50271"/>
    </source>
</evidence>
<dbReference type="GO" id="GO:0008270">
    <property type="term" value="F:zinc ion binding"/>
    <property type="evidence" value="ECO:0007669"/>
    <property type="project" value="UniProtKB-KW"/>
</dbReference>
<evidence type="ECO:0000313" key="10">
    <source>
        <dbReference type="Proteomes" id="UP001634393"/>
    </source>
</evidence>
<evidence type="ECO:0000256" key="5">
    <source>
        <dbReference type="SAM" id="Coils"/>
    </source>
</evidence>
<evidence type="ECO:0000256" key="1">
    <source>
        <dbReference type="ARBA" id="ARBA00022723"/>
    </source>
</evidence>
<dbReference type="Pfam" id="PF07576">
    <property type="entry name" value="BRAP2"/>
    <property type="match status" value="1"/>
</dbReference>
<dbReference type="AlphaFoldDB" id="A0ABD3U2V4"/>
<dbReference type="FunFam" id="3.30.40.10:FF:000555">
    <property type="entry name" value="Zinc finger (Ubiquitin-hydrolase) domain-containing protein"/>
    <property type="match status" value="1"/>
</dbReference>
<evidence type="ECO:0000313" key="9">
    <source>
        <dbReference type="EMBL" id="KAL3843774.1"/>
    </source>
</evidence>
<evidence type="ECO:0000256" key="3">
    <source>
        <dbReference type="ARBA" id="ARBA00022833"/>
    </source>
</evidence>
<comment type="caution">
    <text evidence="9">The sequence shown here is derived from an EMBL/GenBank/DDBJ whole genome shotgun (WGS) entry which is preliminary data.</text>
</comment>
<name>A0ABD3U2V4_9LAMI</name>
<keyword evidence="5" id="KW-0175">Coiled coil</keyword>
<dbReference type="PANTHER" id="PTHR24007">
    <property type="entry name" value="BRCA1-ASSOCIATED PROTEIN"/>
    <property type="match status" value="1"/>
</dbReference>
<gene>
    <name evidence="9" type="ORF">ACJIZ3_001177</name>
</gene>
<keyword evidence="1" id="KW-0479">Metal-binding</keyword>
<dbReference type="SMART" id="SM00290">
    <property type="entry name" value="ZnF_UBP"/>
    <property type="match status" value="1"/>
</dbReference>
<sequence>MFTLKIHTVDFPQPLHTTFSSTTSANSNNNLRPAQLMGVAHLFRKLPRTPAAAAVSTVANISTRTTLVFVVAVPNYMSSDDFLIFCGTEVPHFQDILFLRNDGMEDRYSVLIKLENQLSADGFYCSFNGKRFRPSEVEVCHIYFSQSVDYTDSAELASIPPPDYTELPSCPVCIERLDPDTSGIQSTLCDHSFQCSCVSKWTFLSCPVCRLCQQQEEKPVCAVCGTFKNLWICLICGFVGCGRYEKAHASGHWSDKHHHFSLELEKQQIWDYVGDKYVHRLNQSKNDGKAVMLNSRCSSDKQCGTCQDDEEGLNGALFGSKIEAILDEYNHLLASQLESQRQHYESLLAEAKSTKESSIAKAVDKAIFSRTHDIHDKLEKYTEEKKAVADRNQELMKKQEFLQSKFKETEERERSSLKSKDEMIVDLQEQIRDIRVYVEAQKTLMKDSDGIRGGAVLPLESSNHQGSSAGNPKRRTKSGRRRN</sequence>
<dbReference type="CDD" id="cd16457">
    <property type="entry name" value="RING-H2_BRAP2"/>
    <property type="match status" value="1"/>
</dbReference>
<feature type="compositionally biased region" description="Polar residues" evidence="6">
    <location>
        <begin position="460"/>
        <end position="470"/>
    </location>
</feature>
<accession>A0ABD3U2V4</accession>
<dbReference type="PANTHER" id="PTHR24007:SF10">
    <property type="entry name" value="BRAP2 RING ZNF UBP DOMAIN-CONTAINING PROTEIN 1"/>
    <property type="match status" value="1"/>
</dbReference>
<evidence type="ECO:0000256" key="4">
    <source>
        <dbReference type="PROSITE-ProRule" id="PRU00502"/>
    </source>
</evidence>
<feature type="coiled-coil region" evidence="5">
    <location>
        <begin position="378"/>
        <end position="412"/>
    </location>
</feature>
<protein>
    <recommendedName>
        <fullName evidence="11">BRCA1-associated protein</fullName>
    </recommendedName>
</protein>
<dbReference type="InterPro" id="IPR011422">
    <property type="entry name" value="BRAP2/ETP1_RRM"/>
</dbReference>
<evidence type="ECO:0000256" key="2">
    <source>
        <dbReference type="ARBA" id="ARBA00022771"/>
    </source>
</evidence>
<dbReference type="PROSITE" id="PS50089">
    <property type="entry name" value="ZF_RING_2"/>
    <property type="match status" value="1"/>
</dbReference>
<dbReference type="EMBL" id="JBJXBP010000002">
    <property type="protein sequence ID" value="KAL3843774.1"/>
    <property type="molecule type" value="Genomic_DNA"/>
</dbReference>
<organism evidence="9 10">
    <name type="scientific">Penstemon smallii</name>
    <dbReference type="NCBI Taxonomy" id="265156"/>
    <lineage>
        <taxon>Eukaryota</taxon>
        <taxon>Viridiplantae</taxon>
        <taxon>Streptophyta</taxon>
        <taxon>Embryophyta</taxon>
        <taxon>Tracheophyta</taxon>
        <taxon>Spermatophyta</taxon>
        <taxon>Magnoliopsida</taxon>
        <taxon>eudicotyledons</taxon>
        <taxon>Gunneridae</taxon>
        <taxon>Pentapetalae</taxon>
        <taxon>asterids</taxon>
        <taxon>lamiids</taxon>
        <taxon>Lamiales</taxon>
        <taxon>Plantaginaceae</taxon>
        <taxon>Cheloneae</taxon>
        <taxon>Penstemon</taxon>
    </lineage>
</organism>
<feature type="domain" description="UBP-type" evidence="8">
    <location>
        <begin position="204"/>
        <end position="297"/>
    </location>
</feature>
<evidence type="ECO:0008006" key="11">
    <source>
        <dbReference type="Google" id="ProtNLM"/>
    </source>
</evidence>
<evidence type="ECO:0000259" key="7">
    <source>
        <dbReference type="PROSITE" id="PS50089"/>
    </source>
</evidence>
<reference evidence="9 10" key="1">
    <citation type="submission" date="2024-12" db="EMBL/GenBank/DDBJ databases">
        <title>The unique morphological basis and parallel evolutionary history of personate flowers in Penstemon.</title>
        <authorList>
            <person name="Depatie T.H."/>
            <person name="Wessinger C.A."/>
        </authorList>
    </citation>
    <scope>NUCLEOTIDE SEQUENCE [LARGE SCALE GENOMIC DNA]</scope>
    <source>
        <strain evidence="9">WTNN_2</strain>
        <tissue evidence="9">Leaf</tissue>
    </source>
</reference>
<keyword evidence="10" id="KW-1185">Reference proteome</keyword>
<dbReference type="SMART" id="SM00184">
    <property type="entry name" value="RING"/>
    <property type="match status" value="1"/>
</dbReference>
<dbReference type="Pfam" id="PF02148">
    <property type="entry name" value="zf-UBP"/>
    <property type="match status" value="1"/>
</dbReference>
<feature type="domain" description="RING-type" evidence="7">
    <location>
        <begin position="170"/>
        <end position="210"/>
    </location>
</feature>
<dbReference type="PROSITE" id="PS50271">
    <property type="entry name" value="ZF_UBP"/>
    <property type="match status" value="1"/>
</dbReference>
<feature type="compositionally biased region" description="Basic residues" evidence="6">
    <location>
        <begin position="472"/>
        <end position="483"/>
    </location>
</feature>
<dbReference type="InterPro" id="IPR013083">
    <property type="entry name" value="Znf_RING/FYVE/PHD"/>
</dbReference>
<dbReference type="SUPFAM" id="SSF57850">
    <property type="entry name" value="RING/U-box"/>
    <property type="match status" value="1"/>
</dbReference>
<keyword evidence="2 4" id="KW-0863">Zinc-finger</keyword>
<keyword evidence="3" id="KW-0862">Zinc</keyword>
<feature type="region of interest" description="Disordered" evidence="6">
    <location>
        <begin position="448"/>
        <end position="483"/>
    </location>
</feature>
<dbReference type="Proteomes" id="UP001634393">
    <property type="component" value="Unassembled WGS sequence"/>
</dbReference>
<dbReference type="Gene3D" id="3.30.40.10">
    <property type="entry name" value="Zinc/RING finger domain, C3HC4 (zinc finger)"/>
    <property type="match status" value="2"/>
</dbReference>
<proteinExistence type="predicted"/>
<dbReference type="InterPro" id="IPR001841">
    <property type="entry name" value="Znf_RING"/>
</dbReference>